<feature type="compositionally biased region" description="Basic and acidic residues" evidence="1">
    <location>
        <begin position="336"/>
        <end position="364"/>
    </location>
</feature>
<feature type="domain" description="Coenzyme Q-binding protein COQ10 START" evidence="2">
    <location>
        <begin position="127"/>
        <end position="244"/>
    </location>
</feature>
<keyword evidence="4" id="KW-1185">Reference proteome</keyword>
<comment type="caution">
    <text evidence="3">The sequence shown here is derived from an EMBL/GenBank/DDBJ whole genome shotgun (WGS) entry which is preliminary data.</text>
</comment>
<feature type="compositionally biased region" description="Acidic residues" evidence="1">
    <location>
        <begin position="297"/>
        <end position="308"/>
    </location>
</feature>
<dbReference type="EMBL" id="JACBZD010000001">
    <property type="protein sequence ID" value="NYI05065.1"/>
    <property type="molecule type" value="Genomic_DNA"/>
</dbReference>
<sequence length="377" mass="42261">MADSKATAGLREQALNNPAVGRLVEELREYAQARAERLVTDLGQRLGEAAKQLADPSSGAKDLLGPLAEAGRQLGEGKSPGRIGMSLGAAGVRKKLTDKAKGLFGKDRGKSGAGEGKSVVVIEDVDVGVPLRHAYNQWTRYQEFGRFAKGVVSVERKDDTTTNWQVKVAKANRAWRARITEQVPDQRIAWTSEGAKGTTKGVVTFHPLGDNLTKVLLVLEYFPKGLIEKTGNIWRAQGRRARLDLKLYRKFVMMRGEADEGWRGEIRDGEVVLSHEDAERREREEHEEPRAGQAAEKEEEAEAPEEQPEERGTPEAGGEPRPAGEPGAQEETEREEEPREEKRREEEPRHQERRGQRPHDDEPHVRRRPRHVLVARR</sequence>
<evidence type="ECO:0000259" key="2">
    <source>
        <dbReference type="Pfam" id="PF03364"/>
    </source>
</evidence>
<protein>
    <recommendedName>
        <fullName evidence="2">Coenzyme Q-binding protein COQ10 START domain-containing protein</fullName>
    </recommendedName>
</protein>
<dbReference type="CDD" id="cd07817">
    <property type="entry name" value="SRPBCC_8"/>
    <property type="match status" value="1"/>
</dbReference>
<feature type="region of interest" description="Disordered" evidence="1">
    <location>
        <begin position="273"/>
        <end position="377"/>
    </location>
</feature>
<dbReference type="PANTHER" id="PTHR33824:SF7">
    <property type="entry name" value="POLYKETIDE CYCLASE_DEHYDRASE AND LIPID TRANSPORT SUPERFAMILY PROTEIN"/>
    <property type="match status" value="1"/>
</dbReference>
<dbReference type="RefSeq" id="WP_179813874.1">
    <property type="nucleotide sequence ID" value="NZ_JACBZD010000001.1"/>
</dbReference>
<proteinExistence type="predicted"/>
<feature type="compositionally biased region" description="Low complexity" evidence="1">
    <location>
        <begin position="314"/>
        <end position="327"/>
    </location>
</feature>
<dbReference type="InterPro" id="IPR005031">
    <property type="entry name" value="COQ10_START"/>
</dbReference>
<reference evidence="3 4" key="1">
    <citation type="submission" date="2020-07" db="EMBL/GenBank/DDBJ databases">
        <title>Sequencing the genomes of 1000 actinobacteria strains.</title>
        <authorList>
            <person name="Klenk H.-P."/>
        </authorList>
    </citation>
    <scope>NUCLEOTIDE SEQUENCE [LARGE SCALE GENOMIC DNA]</scope>
    <source>
        <strain evidence="3 4">DSM 42178</strain>
    </source>
</reference>
<dbReference type="SUPFAM" id="SSF55961">
    <property type="entry name" value="Bet v1-like"/>
    <property type="match status" value="1"/>
</dbReference>
<dbReference type="InterPro" id="IPR023393">
    <property type="entry name" value="START-like_dom_sf"/>
</dbReference>
<dbReference type="AlphaFoldDB" id="A0A852ZT99"/>
<feature type="compositionally biased region" description="Basic residues" evidence="1">
    <location>
        <begin position="365"/>
        <end position="377"/>
    </location>
</feature>
<dbReference type="Proteomes" id="UP000567795">
    <property type="component" value="Unassembled WGS sequence"/>
</dbReference>
<dbReference type="Pfam" id="PF03364">
    <property type="entry name" value="Polyketide_cyc"/>
    <property type="match status" value="1"/>
</dbReference>
<accession>A0A852ZT99</accession>
<dbReference type="Gene3D" id="3.30.530.20">
    <property type="match status" value="1"/>
</dbReference>
<gene>
    <name evidence="3" type="ORF">FHU37_002008</name>
</gene>
<evidence type="ECO:0000256" key="1">
    <source>
        <dbReference type="SAM" id="MobiDB-lite"/>
    </source>
</evidence>
<name>A0A852ZT99_9ACTN</name>
<evidence type="ECO:0000313" key="4">
    <source>
        <dbReference type="Proteomes" id="UP000567795"/>
    </source>
</evidence>
<dbReference type="InterPro" id="IPR047137">
    <property type="entry name" value="ORF3"/>
</dbReference>
<feature type="compositionally biased region" description="Basic and acidic residues" evidence="1">
    <location>
        <begin position="273"/>
        <end position="290"/>
    </location>
</feature>
<dbReference type="PANTHER" id="PTHR33824">
    <property type="entry name" value="POLYKETIDE CYCLASE/DEHYDRASE AND LIPID TRANSPORT SUPERFAMILY PROTEIN"/>
    <property type="match status" value="1"/>
</dbReference>
<evidence type="ECO:0000313" key="3">
    <source>
        <dbReference type="EMBL" id="NYI05065.1"/>
    </source>
</evidence>
<organism evidence="3 4">
    <name type="scientific">Allostreptomyces psammosilenae</name>
    <dbReference type="NCBI Taxonomy" id="1892865"/>
    <lineage>
        <taxon>Bacteria</taxon>
        <taxon>Bacillati</taxon>
        <taxon>Actinomycetota</taxon>
        <taxon>Actinomycetes</taxon>
        <taxon>Kitasatosporales</taxon>
        <taxon>Streptomycetaceae</taxon>
        <taxon>Allostreptomyces</taxon>
    </lineage>
</organism>